<keyword evidence="6" id="KW-0472">Membrane</keyword>
<evidence type="ECO:0000256" key="4">
    <source>
        <dbReference type="ARBA" id="ARBA00022692"/>
    </source>
</evidence>
<comment type="similarity">
    <text evidence="2 7">Belongs to the major facilitator superfamily. Sugar transporter (TC 2.A.1.1) family.</text>
</comment>
<sequence length="536" mass="59341">MQDTSRASYTPLSPHRDVFRVRASEAVTFLKAYLPHTWTTWSLKQTKPIRPPTATGGPAPRQTDPWYVYKLAAFVSLGALLFGYDQGVMGMIVADQRWKDLMKPQNSWVTGAVVSMYDIGCFIGAMSTGILADWYGRERMLAIASMVFIIGAVLQAASYTIVQIIIGRIVLGYGVGGCAAGVPLYQSEIAPSTLRGRLIGIEQMVLCTGELIAFWLNYAFSYLPTNDWWRIPLAIQVLPAIVLGLGCWVWVPPSPRWLVAQDRPDCAREVLTRLHGSDLAAAELAQIQDTMRLERHTAASWRGMFRRPILRLTLLGCGIQAFQQITGTNSILYYSPSLFQKGGITDPRTANLATGGIGIALFLSSWIPIFFFDRLGRKRWLQLGTVGMTGAMIGIAVLQWHAGAHPGARGNYVIVIFPYLFYVFFNVSWGVAAWTYPSEIFPLSMRARGNALATAANWTMCYVVAQASPPLAEAIGWGLYVVYAGICVGALWFVTVALVETRNRSLEEMNRVFGLEGYFADSRCLIPKDPEDSEEE</sequence>
<dbReference type="AlphaFoldDB" id="A0A5M3ZA29"/>
<evidence type="ECO:0000313" key="8">
    <source>
        <dbReference type="EMBL" id="GFF18258.1"/>
    </source>
</evidence>
<name>A0A5M3ZA29_ASPTE</name>
<dbReference type="GO" id="GO:0016020">
    <property type="term" value="C:membrane"/>
    <property type="evidence" value="ECO:0007669"/>
    <property type="project" value="UniProtKB-SubCell"/>
</dbReference>
<keyword evidence="5" id="KW-1133">Transmembrane helix</keyword>
<evidence type="ECO:0000256" key="3">
    <source>
        <dbReference type="ARBA" id="ARBA00022448"/>
    </source>
</evidence>
<evidence type="ECO:0000256" key="6">
    <source>
        <dbReference type="ARBA" id="ARBA00023136"/>
    </source>
</evidence>
<dbReference type="OrthoDB" id="6612291at2759"/>
<keyword evidence="3 7" id="KW-0813">Transport</keyword>
<evidence type="ECO:0000256" key="2">
    <source>
        <dbReference type="ARBA" id="ARBA00010992"/>
    </source>
</evidence>
<reference evidence="8 9" key="1">
    <citation type="submission" date="2020-01" db="EMBL/GenBank/DDBJ databases">
        <title>Aspergillus terreus IFO 6365 whole genome shotgun sequence.</title>
        <authorList>
            <person name="Kanamasa S."/>
            <person name="Takahashi H."/>
        </authorList>
    </citation>
    <scope>NUCLEOTIDE SEQUENCE [LARGE SCALE GENOMIC DNA]</scope>
    <source>
        <strain evidence="8 9">IFO 6365</strain>
    </source>
</reference>
<keyword evidence="4" id="KW-0812">Transmembrane</keyword>
<dbReference type="SUPFAM" id="SSF103473">
    <property type="entry name" value="MFS general substrate transporter"/>
    <property type="match status" value="1"/>
</dbReference>
<dbReference type="FunFam" id="1.20.1250.20:FF:000134">
    <property type="entry name" value="MFS sugar transporter protein"/>
    <property type="match status" value="1"/>
</dbReference>
<dbReference type="InterPro" id="IPR005828">
    <property type="entry name" value="MFS_sugar_transport-like"/>
</dbReference>
<dbReference type="NCBIfam" id="TIGR00879">
    <property type="entry name" value="SP"/>
    <property type="match status" value="1"/>
</dbReference>
<organism evidence="8 9">
    <name type="scientific">Aspergillus terreus</name>
    <dbReference type="NCBI Taxonomy" id="33178"/>
    <lineage>
        <taxon>Eukaryota</taxon>
        <taxon>Fungi</taxon>
        <taxon>Dikarya</taxon>
        <taxon>Ascomycota</taxon>
        <taxon>Pezizomycotina</taxon>
        <taxon>Eurotiomycetes</taxon>
        <taxon>Eurotiomycetidae</taxon>
        <taxon>Eurotiales</taxon>
        <taxon>Aspergillaceae</taxon>
        <taxon>Aspergillus</taxon>
        <taxon>Aspergillus subgen. Circumdati</taxon>
    </lineage>
</organism>
<comment type="subcellular location">
    <subcellularLocation>
        <location evidence="1">Membrane</location>
        <topology evidence="1">Multi-pass membrane protein</topology>
    </subcellularLocation>
</comment>
<dbReference type="PRINTS" id="PR00171">
    <property type="entry name" value="SUGRTRNSPORT"/>
</dbReference>
<comment type="caution">
    <text evidence="8">The sequence shown here is derived from an EMBL/GenBank/DDBJ whole genome shotgun (WGS) entry which is preliminary data.</text>
</comment>
<gene>
    <name evidence="8" type="ORF">ATEIFO6365_0008020200</name>
</gene>
<keyword evidence="9" id="KW-1185">Reference proteome</keyword>
<dbReference type="PROSITE" id="PS50850">
    <property type="entry name" value="MFS"/>
    <property type="match status" value="1"/>
</dbReference>
<evidence type="ECO:0000313" key="9">
    <source>
        <dbReference type="Proteomes" id="UP000452235"/>
    </source>
</evidence>
<dbReference type="InterPro" id="IPR020846">
    <property type="entry name" value="MFS_dom"/>
</dbReference>
<accession>A0A5M3ZA29</accession>
<dbReference type="PANTHER" id="PTHR48022">
    <property type="entry name" value="PLASTIDIC GLUCOSE TRANSPORTER 4"/>
    <property type="match status" value="1"/>
</dbReference>
<evidence type="ECO:0000256" key="5">
    <source>
        <dbReference type="ARBA" id="ARBA00022989"/>
    </source>
</evidence>
<dbReference type="InterPro" id="IPR003663">
    <property type="entry name" value="Sugar/inositol_transpt"/>
</dbReference>
<dbReference type="Pfam" id="PF00083">
    <property type="entry name" value="Sugar_tr"/>
    <property type="match status" value="1"/>
</dbReference>
<dbReference type="InterPro" id="IPR050360">
    <property type="entry name" value="MFS_Sugar_Transporters"/>
</dbReference>
<evidence type="ECO:0000256" key="1">
    <source>
        <dbReference type="ARBA" id="ARBA00004141"/>
    </source>
</evidence>
<dbReference type="VEuPathDB" id="FungiDB:ATEG_06453"/>
<evidence type="ECO:0000256" key="7">
    <source>
        <dbReference type="RuleBase" id="RU003346"/>
    </source>
</evidence>
<dbReference type="Gene3D" id="1.20.1250.20">
    <property type="entry name" value="MFS general substrate transporter like domains"/>
    <property type="match status" value="1"/>
</dbReference>
<dbReference type="GO" id="GO:0005351">
    <property type="term" value="F:carbohydrate:proton symporter activity"/>
    <property type="evidence" value="ECO:0007669"/>
    <property type="project" value="TreeGrafter"/>
</dbReference>
<proteinExistence type="inferred from homology"/>
<dbReference type="PANTHER" id="PTHR48022:SF2">
    <property type="entry name" value="PLASTIDIC GLUCOSE TRANSPORTER 4"/>
    <property type="match status" value="1"/>
</dbReference>
<protein>
    <submittedName>
        <fullName evidence="8">Sugar transporter</fullName>
    </submittedName>
</protein>
<dbReference type="InterPro" id="IPR036259">
    <property type="entry name" value="MFS_trans_sf"/>
</dbReference>
<dbReference type="Proteomes" id="UP000452235">
    <property type="component" value="Unassembled WGS sequence"/>
</dbReference>
<keyword evidence="8" id="KW-0762">Sugar transport</keyword>
<dbReference type="EMBL" id="BLJY01000008">
    <property type="protein sequence ID" value="GFF18258.1"/>
    <property type="molecule type" value="Genomic_DNA"/>
</dbReference>